<reference evidence="2 3" key="1">
    <citation type="submission" date="2019-05" db="EMBL/GenBank/DDBJ databases">
        <title>Another draft genome of Portunus trituberculatus and its Hox gene families provides insights of decapod evolution.</title>
        <authorList>
            <person name="Jeong J.-H."/>
            <person name="Song I."/>
            <person name="Kim S."/>
            <person name="Choi T."/>
            <person name="Kim D."/>
            <person name="Ryu S."/>
            <person name="Kim W."/>
        </authorList>
    </citation>
    <scope>NUCLEOTIDE SEQUENCE [LARGE SCALE GENOMIC DNA]</scope>
    <source>
        <tissue evidence="2">Muscle</tissue>
    </source>
</reference>
<proteinExistence type="predicted"/>
<feature type="compositionally biased region" description="Gly residues" evidence="1">
    <location>
        <begin position="24"/>
        <end position="33"/>
    </location>
</feature>
<accession>A0A5B7CYY8</accession>
<protein>
    <submittedName>
        <fullName evidence="2">Membrane-associated guanylate kinase, WW and PDZ domain-containing protein 2</fullName>
    </submittedName>
</protein>
<dbReference type="GO" id="GO:0016301">
    <property type="term" value="F:kinase activity"/>
    <property type="evidence" value="ECO:0007669"/>
    <property type="project" value="UniProtKB-KW"/>
</dbReference>
<keyword evidence="2" id="KW-0808">Transferase</keyword>
<gene>
    <name evidence="2" type="primary">Magi2_1</name>
    <name evidence="2" type="ORF">E2C01_006864</name>
</gene>
<evidence type="ECO:0000256" key="1">
    <source>
        <dbReference type="SAM" id="MobiDB-lite"/>
    </source>
</evidence>
<dbReference type="Gene3D" id="2.30.42.10">
    <property type="match status" value="1"/>
</dbReference>
<comment type="caution">
    <text evidence="2">The sequence shown here is derived from an EMBL/GenBank/DDBJ whole genome shotgun (WGS) entry which is preliminary data.</text>
</comment>
<dbReference type="EMBL" id="VSRR010000328">
    <property type="protein sequence ID" value="MPC14111.1"/>
    <property type="molecule type" value="Genomic_DNA"/>
</dbReference>
<dbReference type="PANTHER" id="PTHR10316:SF40">
    <property type="entry name" value="LD27118P"/>
    <property type="match status" value="1"/>
</dbReference>
<evidence type="ECO:0000313" key="3">
    <source>
        <dbReference type="Proteomes" id="UP000324222"/>
    </source>
</evidence>
<dbReference type="PANTHER" id="PTHR10316">
    <property type="entry name" value="MEMBRANE ASSOCIATED GUANYLATE KINASE-RELATED"/>
    <property type="match status" value="1"/>
</dbReference>
<name>A0A5B7CYY8_PORTR</name>
<dbReference type="Proteomes" id="UP000324222">
    <property type="component" value="Unassembled WGS sequence"/>
</dbReference>
<sequence length="172" mass="17428">MLKTNIGQPNGARPPIQDTSTGNSAGGEEGVGGPPQASSVGSDAGGGSPDHWSGQVIEAVVSVSGEGCITVLGGSDNGEFPYLGEISPGVRYQQGGPSLAPGAVLLEVQGQRVAGYTQRDVVAWINHCTRNGNPCVIRTAPPGTSFLPATRPGLACLRAASPRLGNTTHFLL</sequence>
<dbReference type="GO" id="GO:0005737">
    <property type="term" value="C:cytoplasm"/>
    <property type="evidence" value="ECO:0007669"/>
    <property type="project" value="TreeGrafter"/>
</dbReference>
<dbReference type="AlphaFoldDB" id="A0A5B7CYY8"/>
<keyword evidence="3" id="KW-1185">Reference proteome</keyword>
<evidence type="ECO:0000313" key="2">
    <source>
        <dbReference type="EMBL" id="MPC14111.1"/>
    </source>
</evidence>
<dbReference type="SUPFAM" id="SSF50156">
    <property type="entry name" value="PDZ domain-like"/>
    <property type="match status" value="1"/>
</dbReference>
<organism evidence="2 3">
    <name type="scientific">Portunus trituberculatus</name>
    <name type="common">Swimming crab</name>
    <name type="synonym">Neptunus trituberculatus</name>
    <dbReference type="NCBI Taxonomy" id="210409"/>
    <lineage>
        <taxon>Eukaryota</taxon>
        <taxon>Metazoa</taxon>
        <taxon>Ecdysozoa</taxon>
        <taxon>Arthropoda</taxon>
        <taxon>Crustacea</taxon>
        <taxon>Multicrustacea</taxon>
        <taxon>Malacostraca</taxon>
        <taxon>Eumalacostraca</taxon>
        <taxon>Eucarida</taxon>
        <taxon>Decapoda</taxon>
        <taxon>Pleocyemata</taxon>
        <taxon>Brachyura</taxon>
        <taxon>Eubrachyura</taxon>
        <taxon>Portunoidea</taxon>
        <taxon>Portunidae</taxon>
        <taxon>Portuninae</taxon>
        <taxon>Portunus</taxon>
    </lineage>
</organism>
<feature type="region of interest" description="Disordered" evidence="1">
    <location>
        <begin position="1"/>
        <end position="52"/>
    </location>
</feature>
<keyword evidence="2" id="KW-0418">Kinase</keyword>
<dbReference type="GO" id="GO:0007165">
    <property type="term" value="P:signal transduction"/>
    <property type="evidence" value="ECO:0007669"/>
    <property type="project" value="TreeGrafter"/>
</dbReference>
<dbReference type="InterPro" id="IPR036034">
    <property type="entry name" value="PDZ_sf"/>
</dbReference>